<dbReference type="Proteomes" id="UP000504611">
    <property type="component" value="Unplaced"/>
</dbReference>
<name>A0A6I9PDB2_9TELE</name>
<dbReference type="PANTHER" id="PTHR15491:SF9">
    <property type="entry name" value="CIP1-INTERACTING ZINC FINGER PROTEIN"/>
    <property type="match status" value="1"/>
</dbReference>
<dbReference type="SMART" id="SM00451">
    <property type="entry name" value="ZnF_U1"/>
    <property type="match status" value="1"/>
</dbReference>
<gene>
    <name evidence="3" type="primary">LOC104958722</name>
</gene>
<protein>
    <submittedName>
        <fullName evidence="3">Matrin-3-like</fullName>
    </submittedName>
</protein>
<dbReference type="GO" id="GO:0003676">
    <property type="term" value="F:nucleic acid binding"/>
    <property type="evidence" value="ECO:0007669"/>
    <property type="project" value="InterPro"/>
</dbReference>
<reference evidence="3" key="1">
    <citation type="submission" date="2025-08" db="UniProtKB">
        <authorList>
            <consortium name="RefSeq"/>
        </authorList>
    </citation>
    <scope>IDENTIFICATION</scope>
    <source>
        <tissue evidence="3">Muscle</tissue>
    </source>
</reference>
<dbReference type="AlphaFoldDB" id="A0A6I9PDB2"/>
<proteinExistence type="predicted"/>
<sequence>MSEVENTAEECVKKKKKMDTAISTGYSLPPFDPTSPVGMEFLTPKTGFFCKVCNRFFNGTKEAEINHCKTLKHYESLQVGNMHTHIPVVVSW</sequence>
<keyword evidence="2" id="KW-1185">Reference proteome</keyword>
<evidence type="ECO:0000313" key="3">
    <source>
        <dbReference type="RefSeq" id="XP_010784798.1"/>
    </source>
</evidence>
<dbReference type="RefSeq" id="XP_010784798.1">
    <property type="nucleotide sequence ID" value="XM_010786496.1"/>
</dbReference>
<organism evidence="2 3">
    <name type="scientific">Notothenia coriiceps</name>
    <name type="common">black rockcod</name>
    <dbReference type="NCBI Taxonomy" id="8208"/>
    <lineage>
        <taxon>Eukaryota</taxon>
        <taxon>Metazoa</taxon>
        <taxon>Chordata</taxon>
        <taxon>Craniata</taxon>
        <taxon>Vertebrata</taxon>
        <taxon>Euteleostomi</taxon>
        <taxon>Actinopterygii</taxon>
        <taxon>Neopterygii</taxon>
        <taxon>Teleostei</taxon>
        <taxon>Neoteleostei</taxon>
        <taxon>Acanthomorphata</taxon>
        <taxon>Eupercaria</taxon>
        <taxon>Perciformes</taxon>
        <taxon>Notothenioidei</taxon>
        <taxon>Nototheniidae</taxon>
        <taxon>Notothenia</taxon>
    </lineage>
</organism>
<dbReference type="InterPro" id="IPR026811">
    <property type="entry name" value="CIZ1"/>
</dbReference>
<evidence type="ECO:0000313" key="2">
    <source>
        <dbReference type="Proteomes" id="UP000504611"/>
    </source>
</evidence>
<accession>A0A6I9PDB2</accession>
<evidence type="ECO:0000259" key="1">
    <source>
        <dbReference type="SMART" id="SM00451"/>
    </source>
</evidence>
<dbReference type="InterPro" id="IPR003604">
    <property type="entry name" value="Matrin/U1-like-C_Znf_C2H2"/>
</dbReference>
<dbReference type="OrthoDB" id="10072641at2759"/>
<dbReference type="GeneID" id="104958722"/>
<dbReference type="KEGG" id="ncc:104958722"/>
<feature type="domain" description="U1-type" evidence="1">
    <location>
        <begin position="45"/>
        <end position="80"/>
    </location>
</feature>
<dbReference type="GO" id="GO:0005634">
    <property type="term" value="C:nucleus"/>
    <property type="evidence" value="ECO:0007669"/>
    <property type="project" value="TreeGrafter"/>
</dbReference>
<dbReference type="PANTHER" id="PTHR15491">
    <property type="match status" value="1"/>
</dbReference>
<dbReference type="GO" id="GO:0008270">
    <property type="term" value="F:zinc ion binding"/>
    <property type="evidence" value="ECO:0007669"/>
    <property type="project" value="InterPro"/>
</dbReference>